<dbReference type="SUPFAM" id="SSF51735">
    <property type="entry name" value="NAD(P)-binding Rossmann-fold domains"/>
    <property type="match status" value="1"/>
</dbReference>
<protein>
    <recommendedName>
        <fullName evidence="4">Enoyl-(Acyl carrier protein) reductase</fullName>
    </recommendedName>
</protein>
<evidence type="ECO:0000256" key="1">
    <source>
        <dbReference type="SAM" id="MobiDB-lite"/>
    </source>
</evidence>
<dbReference type="InterPro" id="IPR002347">
    <property type="entry name" value="SDR_fam"/>
</dbReference>
<dbReference type="RefSeq" id="WP_244277194.1">
    <property type="nucleotide sequence ID" value="NZ_FRDM01000012.1"/>
</dbReference>
<organism evidence="2 3">
    <name type="scientific">Geodermatophilus obscurus</name>
    <dbReference type="NCBI Taxonomy" id="1861"/>
    <lineage>
        <taxon>Bacteria</taxon>
        <taxon>Bacillati</taxon>
        <taxon>Actinomycetota</taxon>
        <taxon>Actinomycetes</taxon>
        <taxon>Geodermatophilales</taxon>
        <taxon>Geodermatophilaceae</taxon>
        <taxon>Geodermatophilus</taxon>
    </lineage>
</organism>
<dbReference type="Proteomes" id="UP000184428">
    <property type="component" value="Unassembled WGS sequence"/>
</dbReference>
<dbReference type="InterPro" id="IPR036291">
    <property type="entry name" value="NAD(P)-bd_dom_sf"/>
</dbReference>
<dbReference type="Gene3D" id="3.40.50.720">
    <property type="entry name" value="NAD(P)-binding Rossmann-like Domain"/>
    <property type="match status" value="1"/>
</dbReference>
<gene>
    <name evidence="2" type="ORF">SAMN05660350_02644</name>
</gene>
<sequence>MISRVSGGTDAGRDAMISQEPIGRMGRPEEIASAVLWLCSELGGFAVGHALVVDGGQTVGL</sequence>
<proteinExistence type="predicted"/>
<name>A0A1M7U6D7_9ACTN</name>
<evidence type="ECO:0000313" key="3">
    <source>
        <dbReference type="Proteomes" id="UP000184428"/>
    </source>
</evidence>
<feature type="region of interest" description="Disordered" evidence="1">
    <location>
        <begin position="1"/>
        <end position="22"/>
    </location>
</feature>
<dbReference type="Pfam" id="PF13561">
    <property type="entry name" value="adh_short_C2"/>
    <property type="match status" value="1"/>
</dbReference>
<reference evidence="2 3" key="1">
    <citation type="submission" date="2016-12" db="EMBL/GenBank/DDBJ databases">
        <authorList>
            <person name="Song W.-J."/>
            <person name="Kurnit D.M."/>
        </authorList>
    </citation>
    <scope>NUCLEOTIDE SEQUENCE [LARGE SCALE GENOMIC DNA]</scope>
    <source>
        <strain evidence="2 3">DSM 43162</strain>
    </source>
</reference>
<accession>A0A1M7U6D7</accession>
<dbReference type="EMBL" id="FRDM01000012">
    <property type="protein sequence ID" value="SHN78609.1"/>
    <property type="molecule type" value="Genomic_DNA"/>
</dbReference>
<evidence type="ECO:0000313" key="2">
    <source>
        <dbReference type="EMBL" id="SHN78609.1"/>
    </source>
</evidence>
<dbReference type="AlphaFoldDB" id="A0A1M7U6D7"/>
<evidence type="ECO:0008006" key="4">
    <source>
        <dbReference type="Google" id="ProtNLM"/>
    </source>
</evidence>